<feature type="short sequence motif" description="GXSXG" evidence="2">
    <location>
        <begin position="121"/>
        <end position="125"/>
    </location>
</feature>
<dbReference type="InterPro" id="IPR002641">
    <property type="entry name" value="PNPLA_dom"/>
</dbReference>
<dbReference type="InterPro" id="IPR016035">
    <property type="entry name" value="Acyl_Trfase/lysoPLipase"/>
</dbReference>
<evidence type="ECO:0000256" key="1">
    <source>
        <dbReference type="ARBA" id="ARBA00023098"/>
    </source>
</evidence>
<evidence type="ECO:0000313" key="6">
    <source>
        <dbReference type="EMBL" id="WZN66770.1"/>
    </source>
</evidence>
<evidence type="ECO:0000256" key="4">
    <source>
        <dbReference type="SAM" id="MobiDB-lite"/>
    </source>
</evidence>
<reference evidence="6 7" key="1">
    <citation type="submission" date="2024-03" db="EMBL/GenBank/DDBJ databases">
        <title>Complete genome sequence of the green alga Chloropicon roscoffensis RCC1871.</title>
        <authorList>
            <person name="Lemieux C."/>
            <person name="Pombert J.-F."/>
            <person name="Otis C."/>
            <person name="Turmel M."/>
        </authorList>
    </citation>
    <scope>NUCLEOTIDE SEQUENCE [LARGE SCALE GENOMIC DNA]</scope>
    <source>
        <strain evidence="6 7">RCC1871</strain>
    </source>
</reference>
<dbReference type="EC" id="3.1.1.-" evidence="3"/>
<feature type="compositionally biased region" description="Basic residues" evidence="4">
    <location>
        <begin position="33"/>
        <end position="43"/>
    </location>
</feature>
<keyword evidence="1 2" id="KW-0443">Lipid metabolism</keyword>
<comment type="similarity">
    <text evidence="3">Belongs to the patatin family.</text>
</comment>
<feature type="active site" description="Nucleophile" evidence="2">
    <location>
        <position position="123"/>
    </location>
</feature>
<dbReference type="GO" id="GO:0055088">
    <property type="term" value="P:lipid homeostasis"/>
    <property type="evidence" value="ECO:0007669"/>
    <property type="project" value="TreeGrafter"/>
</dbReference>
<dbReference type="PROSITE" id="PS51635">
    <property type="entry name" value="PNPLA"/>
    <property type="match status" value="1"/>
</dbReference>
<accession>A0AAX4PM73</accession>
<dbReference type="GO" id="GO:0016020">
    <property type="term" value="C:membrane"/>
    <property type="evidence" value="ECO:0007669"/>
    <property type="project" value="TreeGrafter"/>
</dbReference>
<protein>
    <recommendedName>
        <fullName evidence="3">Patatin</fullName>
        <ecNumber evidence="3">3.1.1.-</ecNumber>
    </recommendedName>
</protein>
<dbReference type="GO" id="GO:0005811">
    <property type="term" value="C:lipid droplet"/>
    <property type="evidence" value="ECO:0007669"/>
    <property type="project" value="TreeGrafter"/>
</dbReference>
<evidence type="ECO:0000256" key="2">
    <source>
        <dbReference type="PROSITE-ProRule" id="PRU01161"/>
    </source>
</evidence>
<dbReference type="Pfam" id="PF01734">
    <property type="entry name" value="Patatin"/>
    <property type="match status" value="1"/>
</dbReference>
<dbReference type="PANTHER" id="PTHR12406">
    <property type="entry name" value="CALCIUM-INDEPENDENT PHOSPHOLIPASE A2 IPLA2 -RELATED"/>
    <property type="match status" value="1"/>
</dbReference>
<dbReference type="GO" id="GO:0005737">
    <property type="term" value="C:cytoplasm"/>
    <property type="evidence" value="ECO:0007669"/>
    <property type="project" value="TreeGrafter"/>
</dbReference>
<comment type="function">
    <text evidence="3">Lipolytic acyl hydrolase (LAH).</text>
</comment>
<name>A0AAX4PM73_9CHLO</name>
<dbReference type="Gene3D" id="3.40.1090.10">
    <property type="entry name" value="Cytosolic phospholipase A2 catalytic domain"/>
    <property type="match status" value="1"/>
</dbReference>
<comment type="caution">
    <text evidence="2">Lacks conserved residue(s) required for the propagation of feature annotation.</text>
</comment>
<keyword evidence="2 3" id="KW-0378">Hydrolase</keyword>
<dbReference type="SUPFAM" id="SSF52151">
    <property type="entry name" value="FabD/lysophospholipase-like"/>
    <property type="match status" value="1"/>
</dbReference>
<dbReference type="InterPro" id="IPR033562">
    <property type="entry name" value="PLPL"/>
</dbReference>
<keyword evidence="2 3" id="KW-0442">Lipid degradation</keyword>
<dbReference type="GO" id="GO:0019433">
    <property type="term" value="P:triglyceride catabolic process"/>
    <property type="evidence" value="ECO:0007669"/>
    <property type="project" value="TreeGrafter"/>
</dbReference>
<evidence type="ECO:0000256" key="3">
    <source>
        <dbReference type="RuleBase" id="RU361262"/>
    </source>
</evidence>
<feature type="domain" description="PNPLA" evidence="5">
    <location>
        <begin position="89"/>
        <end position="255"/>
    </location>
</feature>
<dbReference type="GO" id="GO:0004806">
    <property type="term" value="F:triacylglycerol lipase activity"/>
    <property type="evidence" value="ECO:0007669"/>
    <property type="project" value="TreeGrafter"/>
</dbReference>
<proteinExistence type="inferred from homology"/>
<sequence length="358" mass="39623">MEPAWARPRRLGPPSGTHLDPPHRSRASLVRATPKRSPRRPSRPAHTSSRQESSSSSRSLAPRATASSSPSPSSSSSPTDERHGDRPVIALPGGGIYFYWNAGVLAYLAERYELEGCELVGASAGALSVVLVACGVDFRKATEVAYRLAEENGLYDRPLALVGIWGRLVREWLEELLPEDAHLTCESRVKVVLLEVFPLNRRAVEEFKSRDDLIEALMASAHIPFLLDYKPFSSFRGKLCIDGSALKNNYVADPDGSGRSIFRLLSKGPSAKEDLVYFKDRYSEGVIGETMGLAGEGKQQDIYLTYMKDEVLEDEFFDFMQLKTLDGVMALVDAGYEYARREEERGGFGALEGLRREA</sequence>
<gene>
    <name evidence="6" type="ORF">HKI87_16g83400</name>
</gene>
<dbReference type="Proteomes" id="UP001472866">
    <property type="component" value="Chromosome 16"/>
</dbReference>
<evidence type="ECO:0000259" key="5">
    <source>
        <dbReference type="PROSITE" id="PS51635"/>
    </source>
</evidence>
<evidence type="ECO:0000313" key="7">
    <source>
        <dbReference type="Proteomes" id="UP001472866"/>
    </source>
</evidence>
<feature type="compositionally biased region" description="Low complexity" evidence="4">
    <location>
        <begin position="44"/>
        <end position="78"/>
    </location>
</feature>
<organism evidence="6 7">
    <name type="scientific">Chloropicon roscoffensis</name>
    <dbReference type="NCBI Taxonomy" id="1461544"/>
    <lineage>
        <taxon>Eukaryota</taxon>
        <taxon>Viridiplantae</taxon>
        <taxon>Chlorophyta</taxon>
        <taxon>Chloropicophyceae</taxon>
        <taxon>Chloropicales</taxon>
        <taxon>Chloropicaceae</taxon>
        <taxon>Chloropicon</taxon>
    </lineage>
</organism>
<dbReference type="PANTHER" id="PTHR12406:SF45">
    <property type="entry name" value="PATATIN"/>
    <property type="match status" value="1"/>
</dbReference>
<comment type="domain">
    <text evidence="3">The nitrogen atoms of the two glycine residues in the GGXR motif define the oxyanion hole, and stabilize the oxyanion that forms during the nucleophilic attack by the catalytic serine during substrate cleavage.</text>
</comment>
<feature type="active site" description="Proton acceptor" evidence="2">
    <location>
        <position position="242"/>
    </location>
</feature>
<feature type="region of interest" description="Disordered" evidence="4">
    <location>
        <begin position="1"/>
        <end position="86"/>
    </location>
</feature>
<dbReference type="EMBL" id="CP151516">
    <property type="protein sequence ID" value="WZN66770.1"/>
    <property type="molecule type" value="Genomic_DNA"/>
</dbReference>
<keyword evidence="7" id="KW-1185">Reference proteome</keyword>
<dbReference type="AlphaFoldDB" id="A0AAX4PM73"/>